<dbReference type="GO" id="GO:0016787">
    <property type="term" value="F:hydrolase activity"/>
    <property type="evidence" value="ECO:0007669"/>
    <property type="project" value="UniProtKB-KW"/>
</dbReference>
<feature type="chain" id="PRO_5043104137" description="Carboxylic ester hydrolase" evidence="3">
    <location>
        <begin position="20"/>
        <end position="554"/>
    </location>
</feature>
<keyword evidence="3" id="KW-0732">Signal</keyword>
<evidence type="ECO:0000256" key="3">
    <source>
        <dbReference type="RuleBase" id="RU361235"/>
    </source>
</evidence>
<dbReference type="EC" id="3.1.1.-" evidence="3"/>
<dbReference type="InterPro" id="IPR029058">
    <property type="entry name" value="AB_hydrolase_fold"/>
</dbReference>
<feature type="signal peptide" evidence="3">
    <location>
        <begin position="1"/>
        <end position="19"/>
    </location>
</feature>
<dbReference type="Gene3D" id="3.40.50.1820">
    <property type="entry name" value="alpha/beta hydrolase"/>
    <property type="match status" value="1"/>
</dbReference>
<keyword evidence="6" id="KW-1185">Reference proteome</keyword>
<feature type="domain" description="Carboxylesterase type B" evidence="4">
    <location>
        <begin position="379"/>
        <end position="501"/>
    </location>
</feature>
<dbReference type="KEGG" id="taqu:KDW03_10065"/>
<accession>A0AAX3BC14</accession>
<evidence type="ECO:0000313" key="5">
    <source>
        <dbReference type="EMBL" id="URA09817.1"/>
    </source>
</evidence>
<evidence type="ECO:0000256" key="2">
    <source>
        <dbReference type="ARBA" id="ARBA00022801"/>
    </source>
</evidence>
<gene>
    <name evidence="5" type="ORF">KDW03_10065</name>
</gene>
<keyword evidence="2 3" id="KW-0378">Hydrolase</keyword>
<dbReference type="InterPro" id="IPR050309">
    <property type="entry name" value="Type-B_Carboxylest/Lipase"/>
</dbReference>
<protein>
    <recommendedName>
        <fullName evidence="3">Carboxylic ester hydrolase</fullName>
        <ecNumber evidence="3">3.1.1.-</ecNumber>
    </recommendedName>
</protein>
<dbReference type="AlphaFoldDB" id="A0AAX3BC14"/>
<dbReference type="InterPro" id="IPR019819">
    <property type="entry name" value="Carboxylesterase_B_CS"/>
</dbReference>
<dbReference type="Pfam" id="PF00135">
    <property type="entry name" value="COesterase"/>
    <property type="match status" value="2"/>
</dbReference>
<evidence type="ECO:0000313" key="6">
    <source>
        <dbReference type="Proteomes" id="UP001056539"/>
    </source>
</evidence>
<dbReference type="SUPFAM" id="SSF53474">
    <property type="entry name" value="alpha/beta-Hydrolases"/>
    <property type="match status" value="1"/>
</dbReference>
<dbReference type="RefSeq" id="WP_271434951.1">
    <property type="nucleotide sequence ID" value="NZ_CP073355.1"/>
</dbReference>
<reference evidence="5" key="2">
    <citation type="submission" date="2022-06" db="EMBL/GenBank/DDBJ databases">
        <title>Thermospira aquatica gen. nov., sp. nov.</title>
        <authorList>
            <person name="Ben Ali Gam Z."/>
            <person name="Labat M."/>
        </authorList>
    </citation>
    <scope>NUCLEOTIDE SEQUENCE</scope>
    <source>
        <strain evidence="5">F1F22</strain>
    </source>
</reference>
<comment type="similarity">
    <text evidence="1 3">Belongs to the type-B carboxylesterase/lipase family.</text>
</comment>
<name>A0AAX3BC14_9SPIR</name>
<dbReference type="PROSITE" id="PS00122">
    <property type="entry name" value="CARBOXYLESTERASE_B_1"/>
    <property type="match status" value="1"/>
</dbReference>
<feature type="domain" description="Carboxylesterase type B" evidence="4">
    <location>
        <begin position="35"/>
        <end position="375"/>
    </location>
</feature>
<evidence type="ECO:0000259" key="4">
    <source>
        <dbReference type="Pfam" id="PF00135"/>
    </source>
</evidence>
<dbReference type="InterPro" id="IPR002018">
    <property type="entry name" value="CarbesteraseB"/>
</dbReference>
<reference evidence="5" key="1">
    <citation type="submission" date="2021-04" db="EMBL/GenBank/DDBJ databases">
        <authorList>
            <person name="Postec A."/>
        </authorList>
    </citation>
    <scope>NUCLEOTIDE SEQUENCE</scope>
    <source>
        <strain evidence="5">F1F22</strain>
    </source>
</reference>
<organism evidence="5 6">
    <name type="scientific">Thermospira aquatica</name>
    <dbReference type="NCBI Taxonomy" id="2828656"/>
    <lineage>
        <taxon>Bacteria</taxon>
        <taxon>Pseudomonadati</taxon>
        <taxon>Spirochaetota</taxon>
        <taxon>Spirochaetia</taxon>
        <taxon>Brevinematales</taxon>
        <taxon>Thermospiraceae</taxon>
        <taxon>Thermospira</taxon>
    </lineage>
</organism>
<sequence>MLRKKIVCSWLTFFLLATCQHSTLPPSEYRGWGNSPLVLVREGWLRGKVEPSGVYSFKGIPYASPPLKNLRWKAPRPHPGWEGIYEAESFRGTSPQFLPLLGWIIGDEDCLYLNIWRPATPDTNLPVYVWIHGGGNSIGSAHYVPDYYGENLAKKGNLIFVSLNYRLGPFGWFTHPALRKGTNHLDNSGNYGTLDILFALHWIQSNIIAFGGNPSAVTIAGESAGGLNVLSLLISPLSSGLFHRAMVQSGYTAMISLEQADENASKIIAKLLVKKHKARSETEARKLLSTLSAEEIESFLRKLSHREILSVFKGGTLGMTGEANLIADGTVFPPGGFDALKEGKIFSIPIILGSNKEESKIFLSFSRKDWRSLSYQAEARFTSLRWKVLYVDTIAEALSSNSSVYVYRFDWGAEDTNHVSPLGEKEGKRLGAFHSLEIPFWLGNDTIQGIFFTPRIFTKANEKGRTALSTLMMNYLIQFVRTGNPNTENLPPWPSWRSDPQRLGILFDADRENLRIHWQTEVVTMERIAQMIKQELPPELQTPLLQKLGLTNGF</sequence>
<proteinExistence type="inferred from homology"/>
<dbReference type="Proteomes" id="UP001056539">
    <property type="component" value="Chromosome"/>
</dbReference>
<dbReference type="PROSITE" id="PS00941">
    <property type="entry name" value="CARBOXYLESTERASE_B_2"/>
    <property type="match status" value="1"/>
</dbReference>
<dbReference type="PANTHER" id="PTHR11559">
    <property type="entry name" value="CARBOXYLESTERASE"/>
    <property type="match status" value="1"/>
</dbReference>
<dbReference type="EMBL" id="CP073355">
    <property type="protein sequence ID" value="URA09817.1"/>
    <property type="molecule type" value="Genomic_DNA"/>
</dbReference>
<dbReference type="InterPro" id="IPR019826">
    <property type="entry name" value="Carboxylesterase_B_AS"/>
</dbReference>
<evidence type="ECO:0000256" key="1">
    <source>
        <dbReference type="ARBA" id="ARBA00005964"/>
    </source>
</evidence>